<reference evidence="1 2" key="1">
    <citation type="journal article" date="2018" name="Sci. Data">
        <title>The draft genome sequence of cork oak.</title>
        <authorList>
            <person name="Ramos A.M."/>
            <person name="Usie A."/>
            <person name="Barbosa P."/>
            <person name="Barros P.M."/>
            <person name="Capote T."/>
            <person name="Chaves I."/>
            <person name="Simoes F."/>
            <person name="Abreu I."/>
            <person name="Carrasquinho I."/>
            <person name="Faro C."/>
            <person name="Guimaraes J.B."/>
            <person name="Mendonca D."/>
            <person name="Nobrega F."/>
            <person name="Rodrigues L."/>
            <person name="Saibo N.J.M."/>
            <person name="Varela M.C."/>
            <person name="Egas C."/>
            <person name="Matos J."/>
            <person name="Miguel C.M."/>
            <person name="Oliveira M.M."/>
            <person name="Ricardo C.P."/>
            <person name="Goncalves S."/>
        </authorList>
    </citation>
    <scope>NUCLEOTIDE SEQUENCE [LARGE SCALE GENOMIC DNA]</scope>
    <source>
        <strain evidence="2">cv. HL8</strain>
    </source>
</reference>
<evidence type="ECO:0000313" key="1">
    <source>
        <dbReference type="EMBL" id="KAK7849283.1"/>
    </source>
</evidence>
<feature type="non-terminal residue" evidence="1">
    <location>
        <position position="94"/>
    </location>
</feature>
<dbReference type="Proteomes" id="UP000237347">
    <property type="component" value="Unassembled WGS sequence"/>
</dbReference>
<evidence type="ECO:0000313" key="2">
    <source>
        <dbReference type="Proteomes" id="UP000237347"/>
    </source>
</evidence>
<protein>
    <submittedName>
        <fullName evidence="1">Uncharacterized protein</fullName>
    </submittedName>
</protein>
<comment type="caution">
    <text evidence="1">The sequence shown here is derived from an EMBL/GenBank/DDBJ whole genome shotgun (WGS) entry which is preliminary data.</text>
</comment>
<keyword evidence="2" id="KW-1185">Reference proteome</keyword>
<organism evidence="1 2">
    <name type="scientific">Quercus suber</name>
    <name type="common">Cork oak</name>
    <dbReference type="NCBI Taxonomy" id="58331"/>
    <lineage>
        <taxon>Eukaryota</taxon>
        <taxon>Viridiplantae</taxon>
        <taxon>Streptophyta</taxon>
        <taxon>Embryophyta</taxon>
        <taxon>Tracheophyta</taxon>
        <taxon>Spermatophyta</taxon>
        <taxon>Magnoliopsida</taxon>
        <taxon>eudicotyledons</taxon>
        <taxon>Gunneridae</taxon>
        <taxon>Pentapetalae</taxon>
        <taxon>rosids</taxon>
        <taxon>fabids</taxon>
        <taxon>Fagales</taxon>
        <taxon>Fagaceae</taxon>
        <taxon>Quercus</taxon>
    </lineage>
</organism>
<gene>
    <name evidence="1" type="ORF">CFP56_003304</name>
</gene>
<accession>A0AAW0LFU3</accession>
<proteinExistence type="predicted"/>
<name>A0AAW0LFU3_QUESU</name>
<dbReference type="EMBL" id="PKMF04000116">
    <property type="protein sequence ID" value="KAK7849283.1"/>
    <property type="molecule type" value="Genomic_DNA"/>
</dbReference>
<sequence length="94" mass="10953">MKVYWKVCILQSLMNAFDVSKVPHKEQLRRVVFWVMQLKFTHIPLGLDEKIERESSKLKLGSNANLEENEVVEHNTTDEMLGLSNHMSVLNPRC</sequence>
<dbReference type="AlphaFoldDB" id="A0AAW0LFU3"/>